<dbReference type="SUPFAM" id="SSF48019">
    <property type="entry name" value="post-AAA+ oligomerization domain-like"/>
    <property type="match status" value="1"/>
</dbReference>
<dbReference type="SUPFAM" id="SSF52540">
    <property type="entry name" value="P-loop containing nucleoside triphosphate hydrolases"/>
    <property type="match status" value="1"/>
</dbReference>
<dbReference type="InterPro" id="IPR008921">
    <property type="entry name" value="DNA_pol3_clamp-load_cplx_C"/>
</dbReference>
<dbReference type="RefSeq" id="WP_080065100.1">
    <property type="nucleotide sequence ID" value="NZ_MZGX01000017.1"/>
</dbReference>
<keyword evidence="5" id="KW-0235">DNA replication</keyword>
<keyword evidence="12" id="KW-1185">Reference proteome</keyword>
<reference evidence="11 12" key="1">
    <citation type="submission" date="2017-03" db="EMBL/GenBank/DDBJ databases">
        <title>Genome sequence of Clostridium hungatei DSM 14427.</title>
        <authorList>
            <person name="Poehlein A."/>
            <person name="Daniel R."/>
        </authorList>
    </citation>
    <scope>NUCLEOTIDE SEQUENCE [LARGE SCALE GENOMIC DNA]</scope>
    <source>
        <strain evidence="11 12">DSM 14427</strain>
    </source>
</reference>
<dbReference type="Gene3D" id="1.10.8.60">
    <property type="match status" value="1"/>
</dbReference>
<evidence type="ECO:0000313" key="12">
    <source>
        <dbReference type="Proteomes" id="UP000191554"/>
    </source>
</evidence>
<comment type="caution">
    <text evidence="11">The sequence shown here is derived from an EMBL/GenBank/DDBJ whole genome shotgun (WGS) entry which is preliminary data.</text>
</comment>
<dbReference type="GO" id="GO:0003887">
    <property type="term" value="F:DNA-directed DNA polymerase activity"/>
    <property type="evidence" value="ECO:0007669"/>
    <property type="project" value="UniProtKB-KW"/>
</dbReference>
<dbReference type="EC" id="2.7.7.7" evidence="1"/>
<dbReference type="GO" id="GO:0006261">
    <property type="term" value="P:DNA-templated DNA replication"/>
    <property type="evidence" value="ECO:0007669"/>
    <property type="project" value="TreeGrafter"/>
</dbReference>
<evidence type="ECO:0000256" key="2">
    <source>
        <dbReference type="ARBA" id="ARBA00017703"/>
    </source>
</evidence>
<evidence type="ECO:0000256" key="5">
    <source>
        <dbReference type="ARBA" id="ARBA00022705"/>
    </source>
</evidence>
<dbReference type="STRING" id="48256.CLHUN_26470"/>
<comment type="catalytic activity">
    <reaction evidence="8">
        <text>DNA(n) + a 2'-deoxyribonucleoside 5'-triphosphate = DNA(n+1) + diphosphate</text>
        <dbReference type="Rhea" id="RHEA:22508"/>
        <dbReference type="Rhea" id="RHEA-COMP:17339"/>
        <dbReference type="Rhea" id="RHEA-COMP:17340"/>
        <dbReference type="ChEBI" id="CHEBI:33019"/>
        <dbReference type="ChEBI" id="CHEBI:61560"/>
        <dbReference type="ChEBI" id="CHEBI:173112"/>
        <dbReference type="EC" id="2.7.7.7"/>
    </reaction>
</comment>
<dbReference type="InterPro" id="IPR048466">
    <property type="entry name" value="DNA_pol3_delta-like_C"/>
</dbReference>
<dbReference type="PANTHER" id="PTHR34388:SF1">
    <property type="entry name" value="DNA POLYMERASE III SUBUNIT DELTA"/>
    <property type="match status" value="1"/>
</dbReference>
<dbReference type="NCBIfam" id="TIGR01128">
    <property type="entry name" value="holA"/>
    <property type="match status" value="1"/>
</dbReference>
<evidence type="ECO:0000256" key="1">
    <source>
        <dbReference type="ARBA" id="ARBA00012417"/>
    </source>
</evidence>
<keyword evidence="3" id="KW-0808">Transferase</keyword>
<evidence type="ECO:0000256" key="7">
    <source>
        <dbReference type="ARBA" id="ARBA00034754"/>
    </source>
</evidence>
<dbReference type="InterPro" id="IPR010372">
    <property type="entry name" value="DNA_pol3_delta_N"/>
</dbReference>
<evidence type="ECO:0000256" key="4">
    <source>
        <dbReference type="ARBA" id="ARBA00022695"/>
    </source>
</evidence>
<dbReference type="EMBL" id="MZGX01000017">
    <property type="protein sequence ID" value="OPX43500.1"/>
    <property type="molecule type" value="Genomic_DNA"/>
</dbReference>
<dbReference type="Proteomes" id="UP000191554">
    <property type="component" value="Unassembled WGS sequence"/>
</dbReference>
<dbReference type="GO" id="GO:0009360">
    <property type="term" value="C:DNA polymerase III complex"/>
    <property type="evidence" value="ECO:0007669"/>
    <property type="project" value="InterPro"/>
</dbReference>
<dbReference type="Gene3D" id="1.20.272.10">
    <property type="match status" value="1"/>
</dbReference>
<evidence type="ECO:0000256" key="6">
    <source>
        <dbReference type="ARBA" id="ARBA00022932"/>
    </source>
</evidence>
<evidence type="ECO:0000259" key="9">
    <source>
        <dbReference type="Pfam" id="PF06144"/>
    </source>
</evidence>
<protein>
    <recommendedName>
        <fullName evidence="2">DNA polymerase III subunit delta</fullName>
        <ecNumber evidence="1">2.7.7.7</ecNumber>
    </recommendedName>
</protein>
<keyword evidence="4" id="KW-0548">Nucleotidyltransferase</keyword>
<proteinExistence type="inferred from homology"/>
<keyword evidence="6" id="KW-0239">DNA-directed DNA polymerase</keyword>
<gene>
    <name evidence="11" type="ORF">CLHUN_26470</name>
</gene>
<dbReference type="Pfam" id="PF06144">
    <property type="entry name" value="DNA_pol3_delta"/>
    <property type="match status" value="1"/>
</dbReference>
<accession>A0A1V4SI03</accession>
<feature type="domain" description="DNA polymerase III delta N-terminal" evidence="9">
    <location>
        <begin position="19"/>
        <end position="145"/>
    </location>
</feature>
<organism evidence="11 12">
    <name type="scientific">Ruminiclostridium hungatei</name>
    <name type="common">Clostridium hungatei</name>
    <dbReference type="NCBI Taxonomy" id="48256"/>
    <lineage>
        <taxon>Bacteria</taxon>
        <taxon>Bacillati</taxon>
        <taxon>Bacillota</taxon>
        <taxon>Clostridia</taxon>
        <taxon>Eubacteriales</taxon>
        <taxon>Oscillospiraceae</taxon>
        <taxon>Ruminiclostridium</taxon>
    </lineage>
</organism>
<evidence type="ECO:0000256" key="3">
    <source>
        <dbReference type="ARBA" id="ARBA00022679"/>
    </source>
</evidence>
<evidence type="ECO:0000259" key="10">
    <source>
        <dbReference type="Pfam" id="PF21694"/>
    </source>
</evidence>
<dbReference type="OrthoDB" id="9775929at2"/>
<sequence length="341" mass="38491">MSLDILKKQLKEEKLQNIYLFTGAEEYLIKYYINAISKLIVSEDNKEFNYVWLEGKTEAQSIIANCETLPMFSDMKLVIARNTGLFKGKKGSGAESAAGGTGKDRLAEYLEEIPQYTCLIFVESEIDKRMKLVNAVKKNGLLVEMDYQKPADLVKWVIKVFKSYNKAIDQMAASYMVENSEYAMTELLNEIDKVVNYTGGKNEIDIKDVQTVCVKTIKSRIFDLTDAISEGNNSKALSLLNDMAALKEPMQKVMFMVIRQIRMVYRLKLLKMQGVREDAAAKQLGLTPFVASKVVSVSRNLEVGLLENAMYYSLELDESIKTGKISDRIAIELLIAAMGRK</sequence>
<dbReference type="Gene3D" id="3.40.50.300">
    <property type="entry name" value="P-loop containing nucleotide triphosphate hydrolases"/>
    <property type="match status" value="1"/>
</dbReference>
<dbReference type="InterPro" id="IPR027417">
    <property type="entry name" value="P-loop_NTPase"/>
</dbReference>
<comment type="similarity">
    <text evidence="7">Belongs to the DNA polymerase HolA subunit family.</text>
</comment>
<dbReference type="PANTHER" id="PTHR34388">
    <property type="entry name" value="DNA POLYMERASE III SUBUNIT DELTA"/>
    <property type="match status" value="1"/>
</dbReference>
<evidence type="ECO:0000313" key="11">
    <source>
        <dbReference type="EMBL" id="OPX43500.1"/>
    </source>
</evidence>
<dbReference type="InterPro" id="IPR005790">
    <property type="entry name" value="DNA_polIII_delta"/>
</dbReference>
<dbReference type="GO" id="GO:0003677">
    <property type="term" value="F:DNA binding"/>
    <property type="evidence" value="ECO:0007669"/>
    <property type="project" value="InterPro"/>
</dbReference>
<dbReference type="AlphaFoldDB" id="A0A1V4SI03"/>
<feature type="domain" description="DNA polymerase III delta subunit-like C-terminal" evidence="10">
    <location>
        <begin position="219"/>
        <end position="336"/>
    </location>
</feature>
<dbReference type="Pfam" id="PF21694">
    <property type="entry name" value="DNA_pol3_delta_C"/>
    <property type="match status" value="1"/>
</dbReference>
<name>A0A1V4SI03_RUMHU</name>
<evidence type="ECO:0000256" key="8">
    <source>
        <dbReference type="ARBA" id="ARBA00049244"/>
    </source>
</evidence>